<evidence type="ECO:0008006" key="4">
    <source>
        <dbReference type="Google" id="ProtNLM"/>
    </source>
</evidence>
<keyword evidence="1" id="KW-1133">Transmembrane helix</keyword>
<dbReference type="EMBL" id="JBHSWD010000001">
    <property type="protein sequence ID" value="MFC6591156.1"/>
    <property type="molecule type" value="Genomic_DNA"/>
</dbReference>
<keyword evidence="1" id="KW-0472">Membrane</keyword>
<feature type="transmembrane region" description="Helical" evidence="1">
    <location>
        <begin position="139"/>
        <end position="160"/>
    </location>
</feature>
<feature type="transmembrane region" description="Helical" evidence="1">
    <location>
        <begin position="95"/>
        <end position="119"/>
    </location>
</feature>
<evidence type="ECO:0000256" key="1">
    <source>
        <dbReference type="SAM" id="Phobius"/>
    </source>
</evidence>
<keyword evidence="3" id="KW-1185">Reference proteome</keyword>
<sequence>MQEGKWRLDFSSLVLWGLDAVFMLGGLLALLVLVVVPFQGGIPMDFKVNGADIPLVYRHAAGYLFLIINLALLWSIHLVLASAKRNNPFIKRNVYILNSVGALVLLGGLLSLGLGYEYTTVDGHLTSFRITLDSPPTELWGWLSNGVVWGMVILATAAVFDKGVELRREELRLREEQALTI</sequence>
<feature type="transmembrane region" description="Helical" evidence="1">
    <location>
        <begin position="12"/>
        <end position="40"/>
    </location>
</feature>
<gene>
    <name evidence="2" type="ORF">ACFP81_03340</name>
</gene>
<organism evidence="2 3">
    <name type="scientific">Deinococcus lacus</name>
    <dbReference type="NCBI Taxonomy" id="392561"/>
    <lineage>
        <taxon>Bacteria</taxon>
        <taxon>Thermotogati</taxon>
        <taxon>Deinococcota</taxon>
        <taxon>Deinococci</taxon>
        <taxon>Deinococcales</taxon>
        <taxon>Deinococcaceae</taxon>
        <taxon>Deinococcus</taxon>
    </lineage>
</organism>
<comment type="caution">
    <text evidence="2">The sequence shown here is derived from an EMBL/GenBank/DDBJ whole genome shotgun (WGS) entry which is preliminary data.</text>
</comment>
<dbReference type="Proteomes" id="UP001596297">
    <property type="component" value="Unassembled WGS sequence"/>
</dbReference>
<keyword evidence="1" id="KW-0812">Transmembrane</keyword>
<accession>A0ABW1YAZ5</accession>
<dbReference type="RefSeq" id="WP_380082165.1">
    <property type="nucleotide sequence ID" value="NZ_JBHSWD010000001.1"/>
</dbReference>
<evidence type="ECO:0000313" key="3">
    <source>
        <dbReference type="Proteomes" id="UP001596297"/>
    </source>
</evidence>
<reference evidence="3" key="1">
    <citation type="journal article" date="2019" name="Int. J. Syst. Evol. Microbiol.">
        <title>The Global Catalogue of Microorganisms (GCM) 10K type strain sequencing project: providing services to taxonomists for standard genome sequencing and annotation.</title>
        <authorList>
            <consortium name="The Broad Institute Genomics Platform"/>
            <consortium name="The Broad Institute Genome Sequencing Center for Infectious Disease"/>
            <person name="Wu L."/>
            <person name="Ma J."/>
        </authorList>
    </citation>
    <scope>NUCLEOTIDE SEQUENCE [LARGE SCALE GENOMIC DNA]</scope>
    <source>
        <strain evidence="3">CGMCC 1.15772</strain>
    </source>
</reference>
<proteinExistence type="predicted"/>
<evidence type="ECO:0000313" key="2">
    <source>
        <dbReference type="EMBL" id="MFC6591156.1"/>
    </source>
</evidence>
<name>A0ABW1YAZ5_9DEIO</name>
<protein>
    <recommendedName>
        <fullName evidence="4">DUF4405 domain-containing protein</fullName>
    </recommendedName>
</protein>
<feature type="transmembrane region" description="Helical" evidence="1">
    <location>
        <begin position="60"/>
        <end position="83"/>
    </location>
</feature>